<dbReference type="InterPro" id="IPR011577">
    <property type="entry name" value="Cyt_b561_bac/Ni-Hgenase"/>
</dbReference>
<feature type="transmembrane region" description="Helical" evidence="14">
    <location>
        <begin position="32"/>
        <end position="54"/>
    </location>
</feature>
<evidence type="ECO:0000256" key="4">
    <source>
        <dbReference type="ARBA" id="ARBA00022475"/>
    </source>
</evidence>
<evidence type="ECO:0000256" key="3">
    <source>
        <dbReference type="ARBA" id="ARBA00022448"/>
    </source>
</evidence>
<feature type="region of interest" description="Disordered" evidence="13">
    <location>
        <begin position="1"/>
        <end position="23"/>
    </location>
</feature>
<keyword evidence="11 14" id="KW-0472">Membrane</keyword>
<comment type="subcellular location">
    <subcellularLocation>
        <location evidence="2">Cell membrane</location>
        <topology evidence="2">Multi-pass membrane protein</topology>
    </subcellularLocation>
</comment>
<organism evidence="16 17">
    <name type="scientific">Methylorubrum rhodesianum</name>
    <dbReference type="NCBI Taxonomy" id="29427"/>
    <lineage>
        <taxon>Bacteria</taxon>
        <taxon>Pseudomonadati</taxon>
        <taxon>Pseudomonadota</taxon>
        <taxon>Alphaproteobacteria</taxon>
        <taxon>Hyphomicrobiales</taxon>
        <taxon>Methylobacteriaceae</taxon>
        <taxon>Methylorubrum</taxon>
    </lineage>
</organism>
<accession>A0ABU9ZCC1</accession>
<evidence type="ECO:0000256" key="8">
    <source>
        <dbReference type="ARBA" id="ARBA00022982"/>
    </source>
</evidence>
<evidence type="ECO:0000256" key="14">
    <source>
        <dbReference type="SAM" id="Phobius"/>
    </source>
</evidence>
<name>A0ABU9ZCC1_9HYPH</name>
<feature type="transmembrane region" description="Helical" evidence="14">
    <location>
        <begin position="167"/>
        <end position="190"/>
    </location>
</feature>
<evidence type="ECO:0000256" key="13">
    <source>
        <dbReference type="SAM" id="MobiDB-lite"/>
    </source>
</evidence>
<dbReference type="Proteomes" id="UP001404845">
    <property type="component" value="Unassembled WGS sequence"/>
</dbReference>
<feature type="transmembrane region" description="Helical" evidence="14">
    <location>
        <begin position="66"/>
        <end position="86"/>
    </location>
</feature>
<dbReference type="InterPro" id="IPR052168">
    <property type="entry name" value="Cytochrome_b561_oxidase"/>
</dbReference>
<sequence>MATSNPDPGANDPLPAGPRTAKSRRPATASVVLHWLGMAALFAALAAGLFLHRLSSCCQPRYWPTYDLHASLGLAVLALVAMRALVRMLRPWPALPAGMPAWQRLAAHGTHTALYLLMVALPVAGWSVVSAPGCCHINPFVFGLFTLPSLDPAPLPDRAAALAVHSTLAWIAMGLVALHAAAALLHHVVLKDATLARVIPGLRPKGGPAP</sequence>
<evidence type="ECO:0000256" key="5">
    <source>
        <dbReference type="ARBA" id="ARBA00022617"/>
    </source>
</evidence>
<dbReference type="PANTHER" id="PTHR30529">
    <property type="entry name" value="CYTOCHROME B561"/>
    <property type="match status" value="1"/>
</dbReference>
<gene>
    <name evidence="16" type="ORF">PUR21_15595</name>
</gene>
<keyword evidence="7" id="KW-0479">Metal-binding</keyword>
<evidence type="ECO:0000259" key="15">
    <source>
        <dbReference type="Pfam" id="PF01292"/>
    </source>
</evidence>
<evidence type="ECO:0000313" key="17">
    <source>
        <dbReference type="Proteomes" id="UP001404845"/>
    </source>
</evidence>
<keyword evidence="8" id="KW-0249">Electron transport</keyword>
<dbReference type="Pfam" id="PF01292">
    <property type="entry name" value="Ni_hydr_CYTB"/>
    <property type="match status" value="1"/>
</dbReference>
<keyword evidence="5" id="KW-0349">Heme</keyword>
<feature type="transmembrane region" description="Helical" evidence="14">
    <location>
        <begin position="114"/>
        <end position="147"/>
    </location>
</feature>
<keyword evidence="17" id="KW-1185">Reference proteome</keyword>
<keyword evidence="3" id="KW-0813">Transport</keyword>
<evidence type="ECO:0000256" key="7">
    <source>
        <dbReference type="ARBA" id="ARBA00022723"/>
    </source>
</evidence>
<evidence type="ECO:0000256" key="9">
    <source>
        <dbReference type="ARBA" id="ARBA00022989"/>
    </source>
</evidence>
<evidence type="ECO:0000256" key="6">
    <source>
        <dbReference type="ARBA" id="ARBA00022692"/>
    </source>
</evidence>
<evidence type="ECO:0000256" key="2">
    <source>
        <dbReference type="ARBA" id="ARBA00004651"/>
    </source>
</evidence>
<dbReference type="EMBL" id="JAQYXL010000001">
    <property type="protein sequence ID" value="MEN3229043.1"/>
    <property type="molecule type" value="Genomic_DNA"/>
</dbReference>
<comment type="similarity">
    <text evidence="12">Belongs to the cytochrome b561 family.</text>
</comment>
<evidence type="ECO:0000256" key="12">
    <source>
        <dbReference type="ARBA" id="ARBA00037975"/>
    </source>
</evidence>
<evidence type="ECO:0000256" key="11">
    <source>
        <dbReference type="ARBA" id="ARBA00023136"/>
    </source>
</evidence>
<feature type="domain" description="Cytochrome b561 bacterial/Ni-hydrogenase" evidence="15">
    <location>
        <begin position="30"/>
        <end position="201"/>
    </location>
</feature>
<dbReference type="RefSeq" id="WP_200671588.1">
    <property type="nucleotide sequence ID" value="NZ_JACWCW010000080.1"/>
</dbReference>
<protein>
    <submittedName>
        <fullName evidence="16">Cytochrome b/b6 domain-containing protein</fullName>
    </submittedName>
</protein>
<proteinExistence type="inferred from homology"/>
<comment type="cofactor">
    <cofactor evidence="1">
        <name>heme b</name>
        <dbReference type="ChEBI" id="CHEBI:60344"/>
    </cofactor>
</comment>
<dbReference type="InterPro" id="IPR016174">
    <property type="entry name" value="Di-haem_cyt_TM"/>
</dbReference>
<keyword evidence="10" id="KW-0408">Iron</keyword>
<keyword evidence="4" id="KW-1003">Cell membrane</keyword>
<evidence type="ECO:0000256" key="1">
    <source>
        <dbReference type="ARBA" id="ARBA00001970"/>
    </source>
</evidence>
<evidence type="ECO:0000313" key="16">
    <source>
        <dbReference type="EMBL" id="MEN3229043.1"/>
    </source>
</evidence>
<evidence type="ECO:0000256" key="10">
    <source>
        <dbReference type="ARBA" id="ARBA00023004"/>
    </source>
</evidence>
<comment type="caution">
    <text evidence="16">The sequence shown here is derived from an EMBL/GenBank/DDBJ whole genome shotgun (WGS) entry which is preliminary data.</text>
</comment>
<dbReference type="SUPFAM" id="SSF81342">
    <property type="entry name" value="Transmembrane di-heme cytochromes"/>
    <property type="match status" value="1"/>
</dbReference>
<keyword evidence="6 14" id="KW-0812">Transmembrane</keyword>
<dbReference type="PANTHER" id="PTHR30529:SF1">
    <property type="entry name" value="CYTOCHROME B561 HOMOLOG 2"/>
    <property type="match status" value="1"/>
</dbReference>
<keyword evidence="9 14" id="KW-1133">Transmembrane helix</keyword>
<reference evidence="16 17" key="1">
    <citation type="journal article" date="2023" name="PLoS ONE">
        <title>Complete genome assembly of Hawai'i environmental nontuberculous mycobacteria reveals unexpected co-isolation with methylobacteria.</title>
        <authorList>
            <person name="Hendrix J."/>
            <person name="Epperson L.E."/>
            <person name="Tong E.I."/>
            <person name="Chan Y.L."/>
            <person name="Hasan N.A."/>
            <person name="Dawrs S.N."/>
            <person name="Norton G.J."/>
            <person name="Virdi R."/>
            <person name="Crooks J.L."/>
            <person name="Chan E.D."/>
            <person name="Honda J.R."/>
            <person name="Strong M."/>
        </authorList>
    </citation>
    <scope>NUCLEOTIDE SEQUENCE [LARGE SCALE GENOMIC DNA]</scope>
    <source>
        <strain evidence="16 17">NJH_HI01</strain>
    </source>
</reference>